<sequence>MIAKLFRCCRVCGCDGSGELVEDGFVVREGSKSRIELTPSAPDSVKSNRQRLLDSGVIEERDGVYVYLQDYLFPSPSAAAQVVLGASANGWTEWKDKSGATLSEVHRDAADEGND</sequence>
<comment type="caution">
    <text evidence="2">The sequence shown here is derived from an EMBL/GenBank/DDBJ whole genome shotgun (WGS) entry which is preliminary data.</text>
</comment>
<dbReference type="Proteomes" id="UP000253562">
    <property type="component" value="Unassembled WGS sequence"/>
</dbReference>
<accession>A0A368KMZ5</accession>
<dbReference type="Pfam" id="PF14267">
    <property type="entry name" value="DUF4357"/>
    <property type="match status" value="1"/>
</dbReference>
<dbReference type="AlphaFoldDB" id="A0A368KMZ5"/>
<organism evidence="2 3">
    <name type="scientific">Bremerella cremea</name>
    <dbReference type="NCBI Taxonomy" id="1031537"/>
    <lineage>
        <taxon>Bacteria</taxon>
        <taxon>Pseudomonadati</taxon>
        <taxon>Planctomycetota</taxon>
        <taxon>Planctomycetia</taxon>
        <taxon>Pirellulales</taxon>
        <taxon>Pirellulaceae</taxon>
        <taxon>Bremerella</taxon>
    </lineage>
</organism>
<dbReference type="InterPro" id="IPR025579">
    <property type="entry name" value="DUF4357"/>
</dbReference>
<gene>
    <name evidence="2" type="ORF">DTL42_18495</name>
</gene>
<dbReference type="RefSeq" id="WP_114370729.1">
    <property type="nucleotide sequence ID" value="NZ_QPEX01000037.1"/>
</dbReference>
<feature type="domain" description="DUF4357" evidence="1">
    <location>
        <begin position="49"/>
        <end position="102"/>
    </location>
</feature>
<reference evidence="2 3" key="1">
    <citation type="submission" date="2018-07" db="EMBL/GenBank/DDBJ databases">
        <title>Comparative genomes isolates from brazilian mangrove.</title>
        <authorList>
            <person name="De Araujo J.E."/>
            <person name="Taketani R.G."/>
            <person name="Silva M.C.P."/>
            <person name="Lourenco M.V."/>
            <person name="Oliveira V.M."/>
            <person name="Andreote F.D."/>
        </authorList>
    </citation>
    <scope>NUCLEOTIDE SEQUENCE [LARGE SCALE GENOMIC DNA]</scope>
    <source>
        <strain evidence="2 3">HEX PRIS-MGV</strain>
    </source>
</reference>
<evidence type="ECO:0000259" key="1">
    <source>
        <dbReference type="Pfam" id="PF14267"/>
    </source>
</evidence>
<dbReference type="OrthoDB" id="2656488at2"/>
<name>A0A368KMZ5_9BACT</name>
<evidence type="ECO:0000313" key="2">
    <source>
        <dbReference type="EMBL" id="RCS43975.1"/>
    </source>
</evidence>
<dbReference type="EMBL" id="QPEX01000037">
    <property type="protein sequence ID" value="RCS43975.1"/>
    <property type="molecule type" value="Genomic_DNA"/>
</dbReference>
<evidence type="ECO:0000313" key="3">
    <source>
        <dbReference type="Proteomes" id="UP000253562"/>
    </source>
</evidence>
<proteinExistence type="predicted"/>
<protein>
    <submittedName>
        <fullName evidence="2">DUF4357 domain-containing protein</fullName>
    </submittedName>
</protein>